<dbReference type="InterPro" id="IPR045562">
    <property type="entry name" value="RecG_dom3_C"/>
</dbReference>
<evidence type="ECO:0000256" key="6">
    <source>
        <dbReference type="ARBA" id="ARBA00022806"/>
    </source>
</evidence>
<evidence type="ECO:0000256" key="9">
    <source>
        <dbReference type="ARBA" id="ARBA00023172"/>
    </source>
</evidence>
<dbReference type="InterPro" id="IPR004609">
    <property type="entry name" value="ATP-dep_DNA_helicase_RecG"/>
</dbReference>
<dbReference type="SMART" id="SM00487">
    <property type="entry name" value="DEXDc"/>
    <property type="match status" value="1"/>
</dbReference>
<feature type="domain" description="Helicase ATP-binding" evidence="16">
    <location>
        <begin position="277"/>
        <end position="438"/>
    </location>
</feature>
<dbReference type="GO" id="GO:0003677">
    <property type="term" value="F:DNA binding"/>
    <property type="evidence" value="ECO:0007669"/>
    <property type="project" value="UniProtKB-KW"/>
</dbReference>
<evidence type="ECO:0000256" key="10">
    <source>
        <dbReference type="ARBA" id="ARBA00023204"/>
    </source>
</evidence>
<keyword evidence="6 15" id="KW-0347">Helicase</keyword>
<dbReference type="InterPro" id="IPR033454">
    <property type="entry name" value="RecG_wedge"/>
</dbReference>
<accession>A0A517PTK1</accession>
<dbReference type="EMBL" id="CP036266">
    <property type="protein sequence ID" value="QDT22688.1"/>
    <property type="molecule type" value="Genomic_DNA"/>
</dbReference>
<sequence>MTEPSLDTPIQFLQGVGSERAELLAKLGIETVEDLLWHLPRSVLDLTDVRPVNELEEDQLASVCGKVVDLDARTISRGRTISAILLDCGTGFLKGTWFNQPWVIKRFFQGQLLMFSGKPKRRSGKWEMSHPQYQVLEEDLDDPQGVVLPRYSLTEGIKMYQMRRMVRTAVEEYAQLIPDYLPEPFREEHGLLPLAQAVIQMHKPQTMQEYEAGVRRVIFDDLLEFQLGLAMRRRQWTCVDNAPLIKVTAKVDARIRRLFPFDFTEGQDQAIQEIKTDLGSGRAMHRMLQADVGAGKTAIAIYAMLATIAAGKQAVLMAPTELLAVQHWDTINRILNQSRVKRCVLTGSLSSAERKATLEQIASGEQQLIVGTQAVVQKDVQYHDLGLVIIDEQHKFGVMQRAHFTSEANTPHMLVMTATPIPRSLCLTQFGELDISINSELPPGRQPVTTSRISTTPQRKKAWDFLRAQIEAGRQAYIVCPRIDSELEENSRSSAEEVYRKLQKSELASASIGLVHGQMDREERAQIMEQFHQGKIQVLVSTTVVEVGVDVPNATLMVILQADRFGLSQLHQLRGRVGRGIHSGYCFLFSYTESEEALKRLAVMEQTTNGFEIAEADFQARGPGDIFGTRQHGELPLRVADLRRDDDLLQETREIALRLVEKGEFDQPRFAPLKIRVLDRFGQLLDLGQSG</sequence>
<organism evidence="18 19">
    <name type="scientific">Gimesia chilikensis</name>
    <dbReference type="NCBI Taxonomy" id="2605989"/>
    <lineage>
        <taxon>Bacteria</taxon>
        <taxon>Pseudomonadati</taxon>
        <taxon>Planctomycetota</taxon>
        <taxon>Planctomycetia</taxon>
        <taxon>Planctomycetales</taxon>
        <taxon>Planctomycetaceae</taxon>
        <taxon>Gimesia</taxon>
    </lineage>
</organism>
<comment type="catalytic activity">
    <reaction evidence="14 15">
        <text>ATP + H2O = ADP + phosphate + H(+)</text>
        <dbReference type="Rhea" id="RHEA:13065"/>
        <dbReference type="ChEBI" id="CHEBI:15377"/>
        <dbReference type="ChEBI" id="CHEBI:15378"/>
        <dbReference type="ChEBI" id="CHEBI:30616"/>
        <dbReference type="ChEBI" id="CHEBI:43474"/>
        <dbReference type="ChEBI" id="CHEBI:456216"/>
        <dbReference type="EC" id="5.6.2.4"/>
    </reaction>
</comment>
<evidence type="ECO:0000256" key="1">
    <source>
        <dbReference type="ARBA" id="ARBA00007504"/>
    </source>
</evidence>
<dbReference type="SUPFAM" id="SSF52540">
    <property type="entry name" value="P-loop containing nucleoside triphosphate hydrolases"/>
    <property type="match status" value="1"/>
</dbReference>
<dbReference type="PANTHER" id="PTHR47964:SF1">
    <property type="entry name" value="ATP-DEPENDENT DNA HELICASE HOMOLOG RECG, CHLOROPLASTIC"/>
    <property type="match status" value="1"/>
</dbReference>
<keyword evidence="8" id="KW-0238">DNA-binding</keyword>
<dbReference type="Gene3D" id="3.40.50.300">
    <property type="entry name" value="P-loop containing nucleotide triphosphate hydrolases"/>
    <property type="match status" value="2"/>
</dbReference>
<evidence type="ECO:0000256" key="15">
    <source>
        <dbReference type="RuleBase" id="RU363016"/>
    </source>
</evidence>
<dbReference type="GO" id="GO:0006310">
    <property type="term" value="P:DNA recombination"/>
    <property type="evidence" value="ECO:0007669"/>
    <property type="project" value="UniProtKB-UniRule"/>
</dbReference>
<dbReference type="Proteomes" id="UP000320421">
    <property type="component" value="Chromosome"/>
</dbReference>
<keyword evidence="7 15" id="KW-0067">ATP-binding</keyword>
<dbReference type="GO" id="GO:0043138">
    <property type="term" value="F:3'-5' DNA helicase activity"/>
    <property type="evidence" value="ECO:0007669"/>
    <property type="project" value="UniProtKB-EC"/>
</dbReference>
<keyword evidence="11" id="KW-0413">Isomerase</keyword>
<comment type="similarity">
    <text evidence="1 15">Belongs to the helicase family. RecG subfamily.</text>
</comment>
<dbReference type="Pfam" id="PF17191">
    <property type="entry name" value="RecG_wedge"/>
    <property type="match status" value="1"/>
</dbReference>
<evidence type="ECO:0000256" key="12">
    <source>
        <dbReference type="ARBA" id="ARBA00034617"/>
    </source>
</evidence>
<evidence type="ECO:0000259" key="17">
    <source>
        <dbReference type="PROSITE" id="PS51194"/>
    </source>
</evidence>
<dbReference type="OrthoDB" id="9804325at2"/>
<evidence type="ECO:0000256" key="11">
    <source>
        <dbReference type="ARBA" id="ARBA00023235"/>
    </source>
</evidence>
<dbReference type="InterPro" id="IPR011545">
    <property type="entry name" value="DEAD/DEAH_box_helicase_dom"/>
</dbReference>
<comment type="catalytic activity">
    <reaction evidence="12 15">
        <text>Couples ATP hydrolysis with the unwinding of duplex DNA by translocating in the 3'-5' direction.</text>
        <dbReference type="EC" id="5.6.2.4"/>
    </reaction>
</comment>
<keyword evidence="9 15" id="KW-0233">DNA recombination</keyword>
<evidence type="ECO:0000256" key="5">
    <source>
        <dbReference type="ARBA" id="ARBA00022801"/>
    </source>
</evidence>
<evidence type="ECO:0000313" key="18">
    <source>
        <dbReference type="EMBL" id="QDT22688.1"/>
    </source>
</evidence>
<dbReference type="RefSeq" id="WP_145188952.1">
    <property type="nucleotide sequence ID" value="NZ_CP036266.1"/>
</dbReference>
<keyword evidence="4 15" id="KW-0227">DNA damage</keyword>
<feature type="domain" description="Helicase C-terminal" evidence="17">
    <location>
        <begin position="472"/>
        <end position="619"/>
    </location>
</feature>
<dbReference type="SMART" id="SM00490">
    <property type="entry name" value="HELICc"/>
    <property type="match status" value="1"/>
</dbReference>
<proteinExistence type="inferred from homology"/>
<keyword evidence="3 15" id="KW-0547">Nucleotide-binding</keyword>
<evidence type="ECO:0000256" key="4">
    <source>
        <dbReference type="ARBA" id="ARBA00022763"/>
    </source>
</evidence>
<keyword evidence="19" id="KW-1185">Reference proteome</keyword>
<gene>
    <name evidence="18" type="primary">recG</name>
    <name evidence="18" type="ORF">HG66A1_44970</name>
</gene>
<dbReference type="NCBIfam" id="TIGR00643">
    <property type="entry name" value="recG"/>
    <property type="match status" value="1"/>
</dbReference>
<dbReference type="InterPro" id="IPR027417">
    <property type="entry name" value="P-loop_NTPase"/>
</dbReference>
<dbReference type="GO" id="GO:0005524">
    <property type="term" value="F:ATP binding"/>
    <property type="evidence" value="ECO:0007669"/>
    <property type="project" value="UniProtKB-KW"/>
</dbReference>
<comment type="function">
    <text evidence="15">Plays a critical role in recombination and DNA repair. Helps process Holliday junction intermediates to mature products by catalyzing branch migration. Has replication fork regression activity, unwinds stalled or blocked replication forks to make a HJ that can be resolved. Has a DNA unwinding activity characteristic of a DNA helicase with 3'-5' polarity.</text>
</comment>
<keyword evidence="10 15" id="KW-0234">DNA repair</keyword>
<evidence type="ECO:0000256" key="8">
    <source>
        <dbReference type="ARBA" id="ARBA00023125"/>
    </source>
</evidence>
<dbReference type="GO" id="GO:0016887">
    <property type="term" value="F:ATP hydrolysis activity"/>
    <property type="evidence" value="ECO:0007669"/>
    <property type="project" value="RHEA"/>
</dbReference>
<dbReference type="GO" id="GO:0006281">
    <property type="term" value="P:DNA repair"/>
    <property type="evidence" value="ECO:0007669"/>
    <property type="project" value="UniProtKB-UniRule"/>
</dbReference>
<dbReference type="Gene3D" id="2.40.50.140">
    <property type="entry name" value="Nucleic acid-binding proteins"/>
    <property type="match status" value="1"/>
</dbReference>
<dbReference type="Pfam" id="PF00271">
    <property type="entry name" value="Helicase_C"/>
    <property type="match status" value="1"/>
</dbReference>
<dbReference type="Pfam" id="PF19833">
    <property type="entry name" value="RecG_dom3_C"/>
    <property type="match status" value="1"/>
</dbReference>
<name>A0A517PTK1_9PLAN</name>
<dbReference type="EC" id="5.6.2.4" evidence="13 15"/>
<dbReference type="InterPro" id="IPR047112">
    <property type="entry name" value="RecG/Mfd"/>
</dbReference>
<evidence type="ECO:0000259" key="16">
    <source>
        <dbReference type="PROSITE" id="PS51192"/>
    </source>
</evidence>
<protein>
    <recommendedName>
        <fullName evidence="2 15">ATP-dependent DNA helicase RecG</fullName>
        <ecNumber evidence="13 15">5.6.2.4</ecNumber>
    </recommendedName>
</protein>
<evidence type="ECO:0000256" key="7">
    <source>
        <dbReference type="ARBA" id="ARBA00022840"/>
    </source>
</evidence>
<keyword evidence="5 15" id="KW-0378">Hydrolase</keyword>
<evidence type="ECO:0000313" key="19">
    <source>
        <dbReference type="Proteomes" id="UP000320421"/>
    </source>
</evidence>
<dbReference type="PANTHER" id="PTHR47964">
    <property type="entry name" value="ATP-DEPENDENT DNA HELICASE HOMOLOG RECG, CHLOROPLASTIC"/>
    <property type="match status" value="1"/>
</dbReference>
<dbReference type="InterPro" id="IPR001650">
    <property type="entry name" value="Helicase_C-like"/>
</dbReference>
<dbReference type="InterPro" id="IPR012340">
    <property type="entry name" value="NA-bd_OB-fold"/>
</dbReference>
<evidence type="ECO:0000256" key="14">
    <source>
        <dbReference type="ARBA" id="ARBA00048988"/>
    </source>
</evidence>
<evidence type="ECO:0000256" key="2">
    <source>
        <dbReference type="ARBA" id="ARBA00017846"/>
    </source>
</evidence>
<evidence type="ECO:0000256" key="3">
    <source>
        <dbReference type="ARBA" id="ARBA00022741"/>
    </source>
</evidence>
<dbReference type="NCBIfam" id="NF008168">
    <property type="entry name" value="PRK10917.2-2"/>
    <property type="match status" value="1"/>
</dbReference>
<dbReference type="PROSITE" id="PS51192">
    <property type="entry name" value="HELICASE_ATP_BIND_1"/>
    <property type="match status" value="1"/>
</dbReference>
<dbReference type="AlphaFoldDB" id="A0A517PTK1"/>
<dbReference type="NCBIfam" id="NF008165">
    <property type="entry name" value="PRK10917.1-3"/>
    <property type="match status" value="1"/>
</dbReference>
<dbReference type="Pfam" id="PF00270">
    <property type="entry name" value="DEAD"/>
    <property type="match status" value="1"/>
</dbReference>
<reference evidence="18 19" key="1">
    <citation type="submission" date="2019-02" db="EMBL/GenBank/DDBJ databases">
        <title>Deep-cultivation of Planctomycetes and their phenomic and genomic characterization uncovers novel biology.</title>
        <authorList>
            <person name="Wiegand S."/>
            <person name="Jogler M."/>
            <person name="Boedeker C."/>
            <person name="Pinto D."/>
            <person name="Vollmers J."/>
            <person name="Rivas-Marin E."/>
            <person name="Kohn T."/>
            <person name="Peeters S.H."/>
            <person name="Heuer A."/>
            <person name="Rast P."/>
            <person name="Oberbeckmann S."/>
            <person name="Bunk B."/>
            <person name="Jeske O."/>
            <person name="Meyerdierks A."/>
            <person name="Storesund J.E."/>
            <person name="Kallscheuer N."/>
            <person name="Luecker S."/>
            <person name="Lage O.M."/>
            <person name="Pohl T."/>
            <person name="Merkel B.J."/>
            <person name="Hornburger P."/>
            <person name="Mueller R.-W."/>
            <person name="Bruemmer F."/>
            <person name="Labrenz M."/>
            <person name="Spormann A.M."/>
            <person name="Op den Camp H."/>
            <person name="Overmann J."/>
            <person name="Amann R."/>
            <person name="Jetten M.S.M."/>
            <person name="Mascher T."/>
            <person name="Medema M.H."/>
            <person name="Devos D.P."/>
            <person name="Kaster A.-K."/>
            <person name="Ovreas L."/>
            <person name="Rohde M."/>
            <person name="Galperin M.Y."/>
            <person name="Jogler C."/>
        </authorList>
    </citation>
    <scope>NUCLEOTIDE SEQUENCE [LARGE SCALE GENOMIC DNA]</scope>
    <source>
        <strain evidence="18 19">HG66A1</strain>
    </source>
</reference>
<evidence type="ECO:0000256" key="13">
    <source>
        <dbReference type="ARBA" id="ARBA00034808"/>
    </source>
</evidence>
<dbReference type="PROSITE" id="PS51194">
    <property type="entry name" value="HELICASE_CTER"/>
    <property type="match status" value="1"/>
</dbReference>
<dbReference type="CDD" id="cd04488">
    <property type="entry name" value="RecG_wedge_OBF"/>
    <property type="match status" value="1"/>
</dbReference>
<dbReference type="SUPFAM" id="SSF50249">
    <property type="entry name" value="Nucleic acid-binding proteins"/>
    <property type="match status" value="1"/>
</dbReference>
<dbReference type="InterPro" id="IPR014001">
    <property type="entry name" value="Helicase_ATP-bd"/>
</dbReference>